<dbReference type="RefSeq" id="WP_375355620.1">
    <property type="nucleotide sequence ID" value="NZ_JBHHMI010000009.1"/>
</dbReference>
<keyword evidence="2" id="KW-1185">Reference proteome</keyword>
<sequence>MDNQEIIRCRDHRPFELPEGPWVMKQVWNKVLLAHWPIRQEELLSRIPEGLKLDLWEGEAWLSLIPFYITGLRVRGTPPLPWLSRFAELNVRTYVTCGGKPGIFFFSLDAERRLAVETARLLHLPYMYARMSVGRENEWIEYRSERRDRRGRPAVFEVMYRPATEEKFTAQPGTLLYWLTERYRLYAADGAGKQYAGDIHHIPWELQEAESNIGRNMMAEAYGIHLPNQQPALISFAERQETLFWPIHRL</sequence>
<dbReference type="PANTHER" id="PTHR39186">
    <property type="entry name" value="DUF2071 FAMILY PROTEIN"/>
    <property type="match status" value="1"/>
</dbReference>
<evidence type="ECO:0000313" key="1">
    <source>
        <dbReference type="EMBL" id="MFB5267622.1"/>
    </source>
</evidence>
<dbReference type="InterPro" id="IPR018644">
    <property type="entry name" value="DUF2071"/>
</dbReference>
<dbReference type="InterPro" id="IPR023375">
    <property type="entry name" value="ADC_dom_sf"/>
</dbReference>
<reference evidence="1 2" key="1">
    <citation type="submission" date="2024-09" db="EMBL/GenBank/DDBJ databases">
        <title>Paenibacillus zeirhizospherea sp. nov., isolated from surface of the maize (Zea mays) roots in a horticulture field, Hungary.</title>
        <authorList>
            <person name="Marton D."/>
            <person name="Farkas M."/>
            <person name="Bedics A."/>
            <person name="Toth E."/>
            <person name="Tancsics A."/>
            <person name="Boka K."/>
            <person name="Maroti G."/>
            <person name="Kriszt B."/>
            <person name="Cserhati M."/>
        </authorList>
    </citation>
    <scope>NUCLEOTIDE SEQUENCE [LARGE SCALE GENOMIC DNA]</scope>
    <source>
        <strain evidence="1 2">KCTC 33519</strain>
    </source>
</reference>
<dbReference type="Pfam" id="PF09844">
    <property type="entry name" value="DUF2071"/>
    <property type="match status" value="1"/>
</dbReference>
<organism evidence="1 2">
    <name type="scientific">Paenibacillus enshidis</name>
    <dbReference type="NCBI Taxonomy" id="1458439"/>
    <lineage>
        <taxon>Bacteria</taxon>
        <taxon>Bacillati</taxon>
        <taxon>Bacillota</taxon>
        <taxon>Bacilli</taxon>
        <taxon>Bacillales</taxon>
        <taxon>Paenibacillaceae</taxon>
        <taxon>Paenibacillus</taxon>
    </lineage>
</organism>
<accession>A0ABV5ATT2</accession>
<dbReference type="Proteomes" id="UP001580346">
    <property type="component" value="Unassembled WGS sequence"/>
</dbReference>
<comment type="caution">
    <text evidence="1">The sequence shown here is derived from an EMBL/GenBank/DDBJ whole genome shotgun (WGS) entry which is preliminary data.</text>
</comment>
<dbReference type="SUPFAM" id="SSF160104">
    <property type="entry name" value="Acetoacetate decarboxylase-like"/>
    <property type="match status" value="1"/>
</dbReference>
<gene>
    <name evidence="1" type="ORF">ACE41H_12635</name>
</gene>
<name>A0ABV5ATT2_9BACL</name>
<dbReference type="EMBL" id="JBHHMI010000009">
    <property type="protein sequence ID" value="MFB5267622.1"/>
    <property type="molecule type" value="Genomic_DNA"/>
</dbReference>
<evidence type="ECO:0000313" key="2">
    <source>
        <dbReference type="Proteomes" id="UP001580346"/>
    </source>
</evidence>
<protein>
    <submittedName>
        <fullName evidence="1">YqjF family protein</fullName>
    </submittedName>
</protein>
<proteinExistence type="predicted"/>
<dbReference type="PANTHER" id="PTHR39186:SF1">
    <property type="entry name" value="DUF2071 DOMAIN-CONTAINING PROTEIN"/>
    <property type="match status" value="1"/>
</dbReference>
<dbReference type="Gene3D" id="2.40.400.10">
    <property type="entry name" value="Acetoacetate decarboxylase-like"/>
    <property type="match status" value="1"/>
</dbReference>